<protein>
    <submittedName>
        <fullName evidence="2">Uncharacterized protein</fullName>
    </submittedName>
</protein>
<reference evidence="2 3" key="1">
    <citation type="journal article" date="2013" name="Genome Announc.">
        <title>Complete Genome Sequence of Glaciecola psychrophila Strain 170T.</title>
        <authorList>
            <person name="Yin J."/>
            <person name="Chen J."/>
            <person name="Liu G."/>
            <person name="Yu Y."/>
            <person name="Song L."/>
            <person name="Wang X."/>
            <person name="Qu X."/>
        </authorList>
    </citation>
    <scope>NUCLEOTIDE SEQUENCE [LARGE SCALE GENOMIC DNA]</scope>
    <source>
        <strain evidence="2 3">170</strain>
    </source>
</reference>
<dbReference type="AlphaFoldDB" id="K6Z040"/>
<organism evidence="2 3">
    <name type="scientific">Paraglaciecola psychrophila 170</name>
    <dbReference type="NCBI Taxonomy" id="1129794"/>
    <lineage>
        <taxon>Bacteria</taxon>
        <taxon>Pseudomonadati</taxon>
        <taxon>Pseudomonadota</taxon>
        <taxon>Gammaproteobacteria</taxon>
        <taxon>Alteromonadales</taxon>
        <taxon>Alteromonadaceae</taxon>
        <taxon>Paraglaciecola</taxon>
    </lineage>
</organism>
<keyword evidence="3" id="KW-1185">Reference proteome</keyword>
<evidence type="ECO:0000256" key="1">
    <source>
        <dbReference type="SAM" id="Phobius"/>
    </source>
</evidence>
<evidence type="ECO:0000313" key="2">
    <source>
        <dbReference type="EMBL" id="AGH43348.1"/>
    </source>
</evidence>
<dbReference type="PATRIC" id="fig|1129794.4.peg.1231"/>
<keyword evidence="1" id="KW-1133">Transmembrane helix</keyword>
<dbReference type="EMBL" id="CP003837">
    <property type="protein sequence ID" value="AGH43348.1"/>
    <property type="molecule type" value="Genomic_DNA"/>
</dbReference>
<keyword evidence="1" id="KW-0812">Transmembrane</keyword>
<accession>K6Z040</accession>
<gene>
    <name evidence="2" type="ORF">C427_1239</name>
</gene>
<proteinExistence type="predicted"/>
<name>K6Z040_9ALTE</name>
<sequence>MGNVVFTWGCYKVSQSKASEIDTHNYVFGTLLSALLFSLGHLAVALIVDGQP</sequence>
<dbReference type="HOGENOM" id="CLU_3082850_0_0_6"/>
<feature type="transmembrane region" description="Helical" evidence="1">
    <location>
        <begin position="26"/>
        <end position="48"/>
    </location>
</feature>
<dbReference type="Proteomes" id="UP000011864">
    <property type="component" value="Chromosome"/>
</dbReference>
<keyword evidence="1" id="KW-0472">Membrane</keyword>
<dbReference type="STRING" id="1129794.C427_1239"/>
<evidence type="ECO:0000313" key="3">
    <source>
        <dbReference type="Proteomes" id="UP000011864"/>
    </source>
</evidence>
<dbReference type="KEGG" id="gps:C427_1239"/>